<comment type="caution">
    <text evidence="2">The sequence shown here is derived from an EMBL/GenBank/DDBJ whole genome shotgun (WGS) entry which is preliminary data.</text>
</comment>
<dbReference type="Pfam" id="PF05427">
    <property type="entry name" value="FIBP"/>
    <property type="match status" value="1"/>
</dbReference>
<keyword evidence="1" id="KW-0472">Membrane</keyword>
<evidence type="ECO:0000313" key="3">
    <source>
        <dbReference type="Proteomes" id="UP000790347"/>
    </source>
</evidence>
<dbReference type="Proteomes" id="UP000790347">
    <property type="component" value="Unassembled WGS sequence"/>
</dbReference>
<accession>A0A922L2B9</accession>
<proteinExistence type="predicted"/>
<gene>
    <name evidence="2" type="ORF">DERF_009220</name>
</gene>
<keyword evidence="3" id="KW-1185">Reference proteome</keyword>
<name>A0A922L2B9_DERFA</name>
<evidence type="ECO:0000313" key="2">
    <source>
        <dbReference type="EMBL" id="KAH9510711.1"/>
    </source>
</evidence>
<keyword evidence="1" id="KW-1133">Transmembrane helix</keyword>
<dbReference type="OrthoDB" id="16955at2759"/>
<feature type="transmembrane region" description="Helical" evidence="1">
    <location>
        <begin position="12"/>
        <end position="37"/>
    </location>
</feature>
<reference evidence="2" key="2">
    <citation type="journal article" date="2022" name="Res Sq">
        <title>Comparative Genomics Reveals Insights into the Divergent Evolution of Astigmatic Mites and Household Pest Adaptations.</title>
        <authorList>
            <person name="Xiong Q."/>
            <person name="Wan A.T.-Y."/>
            <person name="Liu X.-Y."/>
            <person name="Fung C.S.-H."/>
            <person name="Xiao X."/>
            <person name="Malainual N."/>
            <person name="Hou J."/>
            <person name="Wang L."/>
            <person name="Wang M."/>
            <person name="Yang K."/>
            <person name="Cui Y."/>
            <person name="Leung E."/>
            <person name="Nong W."/>
            <person name="Shin S.-K."/>
            <person name="Au S."/>
            <person name="Jeong K.Y."/>
            <person name="Chew F.T."/>
            <person name="Hui J."/>
            <person name="Leung T.F."/>
            <person name="Tungtrongchitr A."/>
            <person name="Zhong N."/>
            <person name="Liu Z."/>
            <person name="Tsui S."/>
        </authorList>
    </citation>
    <scope>NUCLEOTIDE SEQUENCE</scope>
    <source>
        <strain evidence="2">Derf</strain>
        <tissue evidence="2">Whole organism</tissue>
    </source>
</reference>
<dbReference type="GO" id="GO:0005634">
    <property type="term" value="C:nucleus"/>
    <property type="evidence" value="ECO:0007669"/>
    <property type="project" value="TreeGrafter"/>
</dbReference>
<dbReference type="PANTHER" id="PTHR13223">
    <property type="entry name" value="ACIDIC FIBROBLAST GROWTH FACTOR INTRACELLULAR BINDING PROTEIN"/>
    <property type="match status" value="1"/>
</dbReference>
<organism evidence="2 3">
    <name type="scientific">Dermatophagoides farinae</name>
    <name type="common">American house dust mite</name>
    <dbReference type="NCBI Taxonomy" id="6954"/>
    <lineage>
        <taxon>Eukaryota</taxon>
        <taxon>Metazoa</taxon>
        <taxon>Ecdysozoa</taxon>
        <taxon>Arthropoda</taxon>
        <taxon>Chelicerata</taxon>
        <taxon>Arachnida</taxon>
        <taxon>Acari</taxon>
        <taxon>Acariformes</taxon>
        <taxon>Sarcoptiformes</taxon>
        <taxon>Astigmata</taxon>
        <taxon>Psoroptidia</taxon>
        <taxon>Analgoidea</taxon>
        <taxon>Pyroglyphidae</taxon>
        <taxon>Dermatophagoidinae</taxon>
        <taxon>Dermatophagoides</taxon>
    </lineage>
</organism>
<dbReference type="PANTHER" id="PTHR13223:SF2">
    <property type="entry name" value="ACIDIC FIBROBLAST GROWTH FACTOR INTRACELLULAR-BINDING PROTEIN"/>
    <property type="match status" value="1"/>
</dbReference>
<reference evidence="2" key="1">
    <citation type="submission" date="2013-05" db="EMBL/GenBank/DDBJ databases">
        <authorList>
            <person name="Yim A.K.Y."/>
            <person name="Chan T.F."/>
            <person name="Ji K.M."/>
            <person name="Liu X.Y."/>
            <person name="Zhou J.W."/>
            <person name="Li R.Q."/>
            <person name="Yang K.Y."/>
            <person name="Li J."/>
            <person name="Li M."/>
            <person name="Law P.T.W."/>
            <person name="Wu Y.L."/>
            <person name="Cai Z.L."/>
            <person name="Qin H."/>
            <person name="Bao Y."/>
            <person name="Leung R.K.K."/>
            <person name="Ng P.K.S."/>
            <person name="Zou J."/>
            <person name="Zhong X.J."/>
            <person name="Ran P.X."/>
            <person name="Zhong N.S."/>
            <person name="Liu Z.G."/>
            <person name="Tsui S.K.W."/>
        </authorList>
    </citation>
    <scope>NUCLEOTIDE SEQUENCE</scope>
    <source>
        <strain evidence="2">Derf</strain>
        <tissue evidence="2">Whole organism</tissue>
    </source>
</reference>
<keyword evidence="1" id="KW-0812">Transmembrane</keyword>
<dbReference type="EMBL" id="ASGP02000004">
    <property type="protein sequence ID" value="KAH9510711.1"/>
    <property type="molecule type" value="Genomic_DNA"/>
</dbReference>
<dbReference type="InterPro" id="IPR008614">
    <property type="entry name" value="FIBP"/>
</dbReference>
<dbReference type="AlphaFoldDB" id="A0A922L2B9"/>
<evidence type="ECO:0000256" key="1">
    <source>
        <dbReference type="SAM" id="Phobius"/>
    </source>
</evidence>
<evidence type="ECO:0008006" key="4">
    <source>
        <dbReference type="Google" id="ProtNLM"/>
    </source>
</evidence>
<protein>
    <recommendedName>
        <fullName evidence="4">Acidic fibroblast growth factor intracellular-binding protein</fullName>
    </recommendedName>
</protein>
<sequence>MLLSCQCCKKFLLFDGNICIYFFIISIIYIDSGFILFQRNSSPSTSFTSPTTTATKMFTEVDVFIGNNTLIDPKIYDYWLDGYPAQQAAKEVREKDFLSLNNVHEDLIISYVLDQYRTFQMLEKLLHIPIQLSEQWTFQMTPVTQQMLIEKYYDFKDTVVREILGKKLSARNRKELDEVSERTEVSIKSCRRQFDNIKRVFKMVEDIPGNLCQNIQSHFLLPPDLAKKYAAIVYIANNRFETSKRKLQYLQFTDFLHCSLEIMNNWSCNNPDCKYEETTMDIDREFLHELRDLRTLLDKDNLEEHRLLVLRMLKPNLTEKKFNDIDMAFKNISRNIINIAYGLNHSKEIRDLFLDIVEKIIELFKAIKFNQTETTLFLQHYKESPQFIESFKSNRNLFKVWDRFITTFNSCVLKMYY</sequence>